<accession>A0A197JMV0</accession>
<feature type="compositionally biased region" description="Gly residues" evidence="1">
    <location>
        <begin position="1"/>
        <end position="16"/>
    </location>
</feature>
<name>A0A197JMV0_9FUNG</name>
<dbReference type="AlphaFoldDB" id="A0A197JMV0"/>
<gene>
    <name evidence="2" type="ORF">K457DRAFT_140867</name>
</gene>
<dbReference type="OrthoDB" id="2435688at2759"/>
<feature type="region of interest" description="Disordered" evidence="1">
    <location>
        <begin position="163"/>
        <end position="192"/>
    </location>
</feature>
<evidence type="ECO:0000313" key="3">
    <source>
        <dbReference type="Proteomes" id="UP000078512"/>
    </source>
</evidence>
<evidence type="ECO:0000256" key="1">
    <source>
        <dbReference type="SAM" id="MobiDB-lite"/>
    </source>
</evidence>
<protein>
    <submittedName>
        <fullName evidence="2">Uncharacterized protein</fullName>
    </submittedName>
</protein>
<keyword evidence="3" id="KW-1185">Reference proteome</keyword>
<feature type="compositionally biased region" description="Polar residues" evidence="1">
    <location>
        <begin position="182"/>
        <end position="191"/>
    </location>
</feature>
<dbReference type="EMBL" id="KV442075">
    <property type="protein sequence ID" value="OAQ25689.1"/>
    <property type="molecule type" value="Genomic_DNA"/>
</dbReference>
<proteinExistence type="predicted"/>
<reference evidence="2 3" key="1">
    <citation type="submission" date="2016-05" db="EMBL/GenBank/DDBJ databases">
        <title>Genome sequencing reveals origins of a unique bacterial endosymbiosis in the earliest lineages of terrestrial Fungi.</title>
        <authorList>
            <consortium name="DOE Joint Genome Institute"/>
            <person name="Uehling J."/>
            <person name="Gryganskyi A."/>
            <person name="Hameed K."/>
            <person name="Tschaplinski T."/>
            <person name="Misztal P."/>
            <person name="Wu S."/>
            <person name="Desiro A."/>
            <person name="Vande Pol N."/>
            <person name="Du Z.-Y."/>
            <person name="Zienkiewicz A."/>
            <person name="Zienkiewicz K."/>
            <person name="Morin E."/>
            <person name="Tisserant E."/>
            <person name="Splivallo R."/>
            <person name="Hainaut M."/>
            <person name="Henrissat B."/>
            <person name="Ohm R."/>
            <person name="Kuo A."/>
            <person name="Yan J."/>
            <person name="Lipzen A."/>
            <person name="Nolan M."/>
            <person name="Labutti K."/>
            <person name="Barry K."/>
            <person name="Goldstein A."/>
            <person name="Labbe J."/>
            <person name="Schadt C."/>
            <person name="Tuskan G."/>
            <person name="Grigoriev I."/>
            <person name="Martin F."/>
            <person name="Vilgalys R."/>
            <person name="Bonito G."/>
        </authorList>
    </citation>
    <scope>NUCLEOTIDE SEQUENCE [LARGE SCALE GENOMIC DNA]</scope>
    <source>
        <strain evidence="2 3">AG-77</strain>
    </source>
</reference>
<evidence type="ECO:0000313" key="2">
    <source>
        <dbReference type="EMBL" id="OAQ25689.1"/>
    </source>
</evidence>
<organism evidence="2 3">
    <name type="scientific">Linnemannia elongata AG-77</name>
    <dbReference type="NCBI Taxonomy" id="1314771"/>
    <lineage>
        <taxon>Eukaryota</taxon>
        <taxon>Fungi</taxon>
        <taxon>Fungi incertae sedis</taxon>
        <taxon>Mucoromycota</taxon>
        <taxon>Mortierellomycotina</taxon>
        <taxon>Mortierellomycetes</taxon>
        <taxon>Mortierellales</taxon>
        <taxon>Mortierellaceae</taxon>
        <taxon>Linnemannia</taxon>
    </lineage>
</organism>
<dbReference type="Proteomes" id="UP000078512">
    <property type="component" value="Unassembled WGS sequence"/>
</dbReference>
<sequence>MGGTDKSLLGGGGGGATEQSNQERQEQQQEPQQQQQQNENMYRNFHLFHQQEEQQKRQRSGHYLSMSPGQSMSQKIGDALKSKFSVPSSHHYSSSDTANSRQPQQSQHPSMSSRTMTRAVTGANDDTGLPTPSTAPWTRNPIMEGIRRNHSLIKVTIDIFLPPVSRTGRPGGGSGGGPSRSAAMQGTSGRTSMAVELSPQEQAHWLQQQQVDKIIYANRKNLRERARIGWEELKLLGVDEDVIREVFADLF</sequence>
<feature type="compositionally biased region" description="Low complexity" evidence="1">
    <location>
        <begin position="82"/>
        <end position="114"/>
    </location>
</feature>
<feature type="region of interest" description="Disordered" evidence="1">
    <location>
        <begin position="1"/>
        <end position="141"/>
    </location>
</feature>
<feature type="compositionally biased region" description="Low complexity" evidence="1">
    <location>
        <begin position="28"/>
        <end position="40"/>
    </location>
</feature>
<feature type="compositionally biased region" description="Gly residues" evidence="1">
    <location>
        <begin position="169"/>
        <end position="178"/>
    </location>
</feature>